<dbReference type="Gramene" id="TraesPARA_EIv1.0_1145550.1">
    <property type="protein sequence ID" value="TraesPARA_EIv1.0_1145550.1.CDS1"/>
    <property type="gene ID" value="TraesPARA_EIv1.0_1145550"/>
</dbReference>
<accession>A0A3B6H079</accession>
<dbReference type="Proteomes" id="UP000019116">
    <property type="component" value="Chromosome 3D"/>
</dbReference>
<dbReference type="Gramene" id="TraesWEE_scaffold_102668_01G000200.1">
    <property type="protein sequence ID" value="TraesWEE_scaffold_102668_01G000200.1"/>
    <property type="gene ID" value="TraesWEE_scaffold_102668_01G000200"/>
</dbReference>
<feature type="region of interest" description="Disordered" evidence="1">
    <location>
        <begin position="1"/>
        <end position="45"/>
    </location>
</feature>
<proteinExistence type="predicted"/>
<dbReference type="SMR" id="A0A3B6H079"/>
<dbReference type="AlphaFoldDB" id="A0A3B6H079"/>
<dbReference type="EnsemblPlants" id="TraesCS3D02G398400.1">
    <property type="protein sequence ID" value="TraesCS3D02G398400.1.cds1"/>
    <property type="gene ID" value="TraesCS3D02G398400"/>
</dbReference>
<sequence>MDAVVAMDRLARRQQKLPPAGTKRKLPEPRTLPPLSSRISSVNARHRQTAEKFLADIASADEVIRELDEALAKQGDGMEQG</sequence>
<evidence type="ECO:0000313" key="2">
    <source>
        <dbReference type="EnsemblPlants" id="TraesCS3D02G398400.1.cds1"/>
    </source>
</evidence>
<dbReference type="Gramene" id="TraesCLE_scaffold_111684_01G000100.1">
    <property type="protein sequence ID" value="TraesCLE_scaffold_111684_01G000100.1"/>
    <property type="gene ID" value="TraesCLE_scaffold_111684_01G000100"/>
</dbReference>
<keyword evidence="3" id="KW-1185">Reference proteome</keyword>
<name>A0A3B6H079_WHEAT</name>
<dbReference type="OMA" id="FHAYMST"/>
<protein>
    <submittedName>
        <fullName evidence="2">Uncharacterized protein</fullName>
    </submittedName>
</protein>
<evidence type="ECO:0000256" key="1">
    <source>
        <dbReference type="SAM" id="MobiDB-lite"/>
    </source>
</evidence>
<organism evidence="2">
    <name type="scientific">Triticum aestivum</name>
    <name type="common">Wheat</name>
    <dbReference type="NCBI Taxonomy" id="4565"/>
    <lineage>
        <taxon>Eukaryota</taxon>
        <taxon>Viridiplantae</taxon>
        <taxon>Streptophyta</taxon>
        <taxon>Embryophyta</taxon>
        <taxon>Tracheophyta</taxon>
        <taxon>Spermatophyta</taxon>
        <taxon>Magnoliopsida</taxon>
        <taxon>Liliopsida</taxon>
        <taxon>Poales</taxon>
        <taxon>Poaceae</taxon>
        <taxon>BOP clade</taxon>
        <taxon>Pooideae</taxon>
        <taxon>Triticodae</taxon>
        <taxon>Triticeae</taxon>
        <taxon>Triticinae</taxon>
        <taxon>Triticum</taxon>
    </lineage>
</organism>
<dbReference type="Gramene" id="TraesCAD_scaffold_106673_01G000100.1">
    <property type="protein sequence ID" value="TraesCAD_scaffold_106673_01G000100.1"/>
    <property type="gene ID" value="TraesCAD_scaffold_106673_01G000100"/>
</dbReference>
<evidence type="ECO:0000313" key="3">
    <source>
        <dbReference type="Proteomes" id="UP000019116"/>
    </source>
</evidence>
<dbReference type="Gramene" id="TraesCS3D03G0878100.1">
    <property type="protein sequence ID" value="TraesCS3D03G0878100.1.CDS1"/>
    <property type="gene ID" value="TraesCS3D03G0878100"/>
</dbReference>
<dbReference type="Gramene" id="TraesROB_scaffold_110293_01G000100.1">
    <property type="protein sequence ID" value="TraesROB_scaffold_110293_01G000100.1"/>
    <property type="gene ID" value="TraesROB_scaffold_110293_01G000100"/>
</dbReference>
<dbReference type="Gramene" id="TraesCS3D02G398400.1">
    <property type="protein sequence ID" value="TraesCS3D02G398400.1.cds1"/>
    <property type="gene ID" value="TraesCS3D02G398400"/>
</dbReference>
<dbReference type="Gramene" id="TraesRN3D0100916100.1">
    <property type="protein sequence ID" value="TraesRN3D0100916100.1"/>
    <property type="gene ID" value="TraesRN3D0100916100"/>
</dbReference>
<reference evidence="2" key="2">
    <citation type="submission" date="2018-10" db="UniProtKB">
        <authorList>
            <consortium name="EnsemblPlants"/>
        </authorList>
    </citation>
    <scope>IDENTIFICATION</scope>
</reference>
<reference evidence="2" key="1">
    <citation type="submission" date="2018-08" db="EMBL/GenBank/DDBJ databases">
        <authorList>
            <person name="Rossello M."/>
        </authorList>
    </citation>
    <scope>NUCLEOTIDE SEQUENCE [LARGE SCALE GENOMIC DNA]</scope>
    <source>
        <strain evidence="2">cv. Chinese Spring</strain>
    </source>
</reference>